<dbReference type="InterPro" id="IPR027094">
    <property type="entry name" value="Mitofusin_fam"/>
</dbReference>
<evidence type="ECO:0000256" key="11">
    <source>
        <dbReference type="ARBA" id="ARBA00023136"/>
    </source>
</evidence>
<dbReference type="SUPFAM" id="SSF52540">
    <property type="entry name" value="P-loop containing nucleoside triphosphate hydrolases"/>
    <property type="match status" value="1"/>
</dbReference>
<keyword evidence="8" id="KW-0175">Coiled coil</keyword>
<evidence type="ECO:0000256" key="3">
    <source>
        <dbReference type="ARBA" id="ARBA00022692"/>
    </source>
</evidence>
<evidence type="ECO:0000256" key="10">
    <source>
        <dbReference type="ARBA" id="ARBA00023134"/>
    </source>
</evidence>
<keyword evidence="5" id="KW-1000">Mitochondrion outer membrane</keyword>
<evidence type="ECO:0000256" key="13">
    <source>
        <dbReference type="SAM" id="MobiDB-lite"/>
    </source>
</evidence>
<proteinExistence type="predicted"/>
<dbReference type="Gene3D" id="3.40.50.300">
    <property type="entry name" value="P-loop containing nucleotide triphosphate hydrolases"/>
    <property type="match status" value="1"/>
</dbReference>
<dbReference type="GO" id="GO:0005525">
    <property type="term" value="F:GTP binding"/>
    <property type="evidence" value="ECO:0007669"/>
    <property type="project" value="UniProtKB-KW"/>
</dbReference>
<feature type="transmembrane region" description="Helical" evidence="14">
    <location>
        <begin position="740"/>
        <end position="764"/>
    </location>
</feature>
<dbReference type="GO" id="GO:0051646">
    <property type="term" value="P:mitochondrion localization"/>
    <property type="evidence" value="ECO:0007669"/>
    <property type="project" value="TreeGrafter"/>
</dbReference>
<dbReference type="Pfam" id="PF00350">
    <property type="entry name" value="Dynamin_N"/>
    <property type="match status" value="1"/>
</dbReference>
<evidence type="ECO:0000256" key="2">
    <source>
        <dbReference type="ARBA" id="ARBA00004294"/>
    </source>
</evidence>
<evidence type="ECO:0000256" key="9">
    <source>
        <dbReference type="ARBA" id="ARBA00023128"/>
    </source>
</evidence>
<dbReference type="InterPro" id="IPR027417">
    <property type="entry name" value="P-loop_NTPase"/>
</dbReference>
<keyword evidence="4" id="KW-0547">Nucleotide-binding</keyword>
<evidence type="ECO:0000313" key="17">
    <source>
        <dbReference type="Proteomes" id="UP001150925"/>
    </source>
</evidence>
<evidence type="ECO:0000256" key="14">
    <source>
        <dbReference type="SAM" id="Phobius"/>
    </source>
</evidence>
<keyword evidence="11 14" id="KW-0472">Membrane</keyword>
<gene>
    <name evidence="16" type="primary">FZO1</name>
    <name evidence="16" type="ORF">IWQ62_002894</name>
</gene>
<feature type="compositionally biased region" description="Polar residues" evidence="13">
    <location>
        <begin position="101"/>
        <end position="111"/>
    </location>
</feature>
<keyword evidence="17" id="KW-1185">Reference proteome</keyword>
<dbReference type="InterPro" id="IPR045063">
    <property type="entry name" value="Dynamin_N"/>
</dbReference>
<evidence type="ECO:0000256" key="5">
    <source>
        <dbReference type="ARBA" id="ARBA00022787"/>
    </source>
</evidence>
<evidence type="ECO:0000313" key="16">
    <source>
        <dbReference type="EMBL" id="KAJ1964574.1"/>
    </source>
</evidence>
<dbReference type="InterPro" id="IPR030381">
    <property type="entry name" value="G_DYNAMIN_dom"/>
</dbReference>
<dbReference type="OrthoDB" id="9984778at2759"/>
<evidence type="ECO:0000259" key="15">
    <source>
        <dbReference type="PROSITE" id="PS51718"/>
    </source>
</evidence>
<accession>A0A9W8E6R7</accession>
<dbReference type="EMBL" id="JANBPY010000684">
    <property type="protein sequence ID" value="KAJ1964574.1"/>
    <property type="molecule type" value="Genomic_DNA"/>
</dbReference>
<comment type="catalytic activity">
    <reaction evidence="12">
        <text>GTP + H2O = GDP + phosphate + H(+)</text>
        <dbReference type="Rhea" id="RHEA:19669"/>
        <dbReference type="ChEBI" id="CHEBI:15377"/>
        <dbReference type="ChEBI" id="CHEBI:15378"/>
        <dbReference type="ChEBI" id="CHEBI:37565"/>
        <dbReference type="ChEBI" id="CHEBI:43474"/>
        <dbReference type="ChEBI" id="CHEBI:58189"/>
    </reaction>
</comment>
<comment type="caution">
    <text evidence="16">The sequence shown here is derived from an EMBL/GenBank/DDBJ whole genome shotgun (WGS) entry which is preliminary data.</text>
</comment>
<feature type="domain" description="Dynamin-type G" evidence="15">
    <location>
        <begin position="205"/>
        <end position="489"/>
    </location>
</feature>
<evidence type="ECO:0000256" key="1">
    <source>
        <dbReference type="ARBA" id="ARBA00004225"/>
    </source>
</evidence>
<reference evidence="16" key="1">
    <citation type="submission" date="2022-07" db="EMBL/GenBank/DDBJ databases">
        <title>Phylogenomic reconstructions and comparative analyses of Kickxellomycotina fungi.</title>
        <authorList>
            <person name="Reynolds N.K."/>
            <person name="Stajich J.E."/>
            <person name="Barry K."/>
            <person name="Grigoriev I.V."/>
            <person name="Crous P."/>
            <person name="Smith M.E."/>
        </authorList>
    </citation>
    <scope>NUCLEOTIDE SEQUENCE</scope>
    <source>
        <strain evidence="16">RSA 1196</strain>
    </source>
</reference>
<feature type="region of interest" description="Disordered" evidence="13">
    <location>
        <begin position="101"/>
        <end position="137"/>
    </location>
</feature>
<dbReference type="GO" id="GO:0003924">
    <property type="term" value="F:GTPase activity"/>
    <property type="evidence" value="ECO:0007669"/>
    <property type="project" value="InterPro"/>
</dbReference>
<evidence type="ECO:0000256" key="8">
    <source>
        <dbReference type="ARBA" id="ARBA00023054"/>
    </source>
</evidence>
<keyword evidence="3 14" id="KW-0812">Transmembrane</keyword>
<dbReference type="PANTHER" id="PTHR10465:SF0">
    <property type="entry name" value="SARCALUMENIN"/>
    <property type="match status" value="1"/>
</dbReference>
<feature type="transmembrane region" description="Helical" evidence="14">
    <location>
        <begin position="785"/>
        <end position="807"/>
    </location>
</feature>
<evidence type="ECO:0000256" key="7">
    <source>
        <dbReference type="ARBA" id="ARBA00022989"/>
    </source>
</evidence>
<protein>
    <submittedName>
        <fullName evidence="16">Mitofusin</fullName>
    </submittedName>
</protein>
<evidence type="ECO:0000256" key="6">
    <source>
        <dbReference type="ARBA" id="ARBA00022801"/>
    </source>
</evidence>
<name>A0A9W8E6R7_9FUNG</name>
<dbReference type="PROSITE" id="PS51718">
    <property type="entry name" value="G_DYNAMIN_2"/>
    <property type="match status" value="1"/>
</dbReference>
<dbReference type="Proteomes" id="UP001150925">
    <property type="component" value="Unassembled WGS sequence"/>
</dbReference>
<evidence type="ECO:0000256" key="12">
    <source>
        <dbReference type="ARBA" id="ARBA00048548"/>
    </source>
</evidence>
<keyword evidence="7 14" id="KW-1133">Transmembrane helix</keyword>
<keyword evidence="10" id="KW-0342">GTP-binding</keyword>
<evidence type="ECO:0000256" key="4">
    <source>
        <dbReference type="ARBA" id="ARBA00022741"/>
    </source>
</evidence>
<comment type="subcellular location">
    <subcellularLocation>
        <location evidence="1">Mitochondrion membrane</location>
        <topology evidence="1">Multi-pass membrane protein</topology>
    </subcellularLocation>
    <subcellularLocation>
        <location evidence="2">Mitochondrion outer membrane</location>
    </subcellularLocation>
</comment>
<organism evidence="16 17">
    <name type="scientific">Dispira parvispora</name>
    <dbReference type="NCBI Taxonomy" id="1520584"/>
    <lineage>
        <taxon>Eukaryota</taxon>
        <taxon>Fungi</taxon>
        <taxon>Fungi incertae sedis</taxon>
        <taxon>Zoopagomycota</taxon>
        <taxon>Kickxellomycotina</taxon>
        <taxon>Dimargaritomycetes</taxon>
        <taxon>Dimargaritales</taxon>
        <taxon>Dimargaritaceae</taxon>
        <taxon>Dispira</taxon>
    </lineage>
</organism>
<dbReference type="PANTHER" id="PTHR10465">
    <property type="entry name" value="TRANSMEMBRANE GTPASE FZO1"/>
    <property type="match status" value="1"/>
</dbReference>
<dbReference type="GO" id="GO:0005741">
    <property type="term" value="C:mitochondrial outer membrane"/>
    <property type="evidence" value="ECO:0007669"/>
    <property type="project" value="UniProtKB-SubCell"/>
</dbReference>
<sequence length="908" mass="101253">MLFNAKASPSSTQSTPVKDYALQRQRLFHEQSQKLLKFIQETQQLLEDLRQTNRNRFQVHYPTRFWCNDPIVNSSSSGQPAQPEGSVQSLGTLSTASMKQIEPSPTKTLTSGEAPVQSGMAESVSDMDPGSEVLGLGDSQDGLASTWSSGELRILKLDLRLAHRAASVDGTALVHSLEAASISNLFDEQLAQSLAHLSRLHARVADRTSKVLVTGDLNAGKSTLVNSLLRKDVVPWDQQPCTMLFCEVLDARENDGQPAIHAIPDAQLYDPRDPSTFVLVAPDDLDDVVMDNLDNYQQLKLYTVDGRDPSDSLLNNGVVDIALIDSPGLNRDSLKTTQLFTRQEEIDVIIFVVNSENHFTLSGKEFLTTAGKEKAYIFIVVNKFDTIRNKDRCRRLILEQIKELSPHTFANSHDLVHFVSAQNMYRSIPPSVGSAETLADETCVLAPEFMHLEQCLRSFTFEKRFISKLAPAQRYLLALLDDVTLLSQANFSKAAQQVEAINQELKTAVPVYQTLLAQRQAASERANRLLDSSCELVRQTTIRRLSDQITRFTYAIEARVGEICHPVTATPKALEQGNGGTFEPGSLSAELAVMTPDDIQVHVPWGGFLYTFQYIAQLKGFLLSRMEQELHQCELLTEEVVDKVTFQINDLHPNPMPRKPFHIPWDTIEDELATDSDRLTADQVTDQDIVATLQRVQAVSTTDSAPERVGGTSPTLSSAALLDFSLAPSELLSFNFELDAVHLLGLASASLGTVAMVFSHLPLVSSGEMALRLLRWSSSWLGWRGLRHLTLLGATLMGAGCFIYLTADLDRNIRQRIVHRLREQIAATGYIDHQSYILFHAANKAIRPFVWDVQSSYQGLIEHEERQRAQKLEKRFLAEESRDYFKSLIQKSTILQQLVSDVTATDDY</sequence>
<dbReference type="AlphaFoldDB" id="A0A9W8E6R7"/>
<keyword evidence="6" id="KW-0378">Hydrolase</keyword>
<keyword evidence="9" id="KW-0496">Mitochondrion</keyword>
<dbReference type="FunFam" id="3.40.50.300:FF:000638">
    <property type="entry name" value="Transmembrane GTPase Fzo1, putative"/>
    <property type="match status" value="1"/>
</dbReference>
<dbReference type="GO" id="GO:0008053">
    <property type="term" value="P:mitochondrial fusion"/>
    <property type="evidence" value="ECO:0007669"/>
    <property type="project" value="TreeGrafter"/>
</dbReference>